<dbReference type="HOGENOM" id="CLU_2124780_0_0_1"/>
<gene>
    <name evidence="2" type="ordered locus">MTR_7g065780</name>
</gene>
<feature type="signal peptide" evidence="1">
    <location>
        <begin position="1"/>
        <end position="19"/>
    </location>
</feature>
<evidence type="ECO:0000313" key="2">
    <source>
        <dbReference type="EMBL" id="AES79433.1"/>
    </source>
</evidence>
<keyword evidence="4" id="KW-1185">Reference proteome</keyword>
<reference evidence="2 4" key="1">
    <citation type="journal article" date="2011" name="Nature">
        <title>The Medicago genome provides insight into the evolution of rhizobial symbioses.</title>
        <authorList>
            <person name="Young N.D."/>
            <person name="Debelle F."/>
            <person name="Oldroyd G.E."/>
            <person name="Geurts R."/>
            <person name="Cannon S.B."/>
            <person name="Udvardi M.K."/>
            <person name="Benedito V.A."/>
            <person name="Mayer K.F."/>
            <person name="Gouzy J."/>
            <person name="Schoof H."/>
            <person name="Van de Peer Y."/>
            <person name="Proost S."/>
            <person name="Cook D.R."/>
            <person name="Meyers B.C."/>
            <person name="Spannagl M."/>
            <person name="Cheung F."/>
            <person name="De Mita S."/>
            <person name="Krishnakumar V."/>
            <person name="Gundlach H."/>
            <person name="Zhou S."/>
            <person name="Mudge J."/>
            <person name="Bharti A.K."/>
            <person name="Murray J.D."/>
            <person name="Naoumkina M.A."/>
            <person name="Rosen B."/>
            <person name="Silverstein K.A."/>
            <person name="Tang H."/>
            <person name="Rombauts S."/>
            <person name="Zhao P.X."/>
            <person name="Zhou P."/>
            <person name="Barbe V."/>
            <person name="Bardou P."/>
            <person name="Bechner M."/>
            <person name="Bellec A."/>
            <person name="Berger A."/>
            <person name="Berges H."/>
            <person name="Bidwell S."/>
            <person name="Bisseling T."/>
            <person name="Choisne N."/>
            <person name="Couloux A."/>
            <person name="Denny R."/>
            <person name="Deshpande S."/>
            <person name="Dai X."/>
            <person name="Doyle J.J."/>
            <person name="Dudez A.M."/>
            <person name="Farmer A.D."/>
            <person name="Fouteau S."/>
            <person name="Franken C."/>
            <person name="Gibelin C."/>
            <person name="Gish J."/>
            <person name="Goldstein S."/>
            <person name="Gonzalez A.J."/>
            <person name="Green P.J."/>
            <person name="Hallab A."/>
            <person name="Hartog M."/>
            <person name="Hua A."/>
            <person name="Humphray S.J."/>
            <person name="Jeong D.H."/>
            <person name="Jing Y."/>
            <person name="Jocker A."/>
            <person name="Kenton S.M."/>
            <person name="Kim D.J."/>
            <person name="Klee K."/>
            <person name="Lai H."/>
            <person name="Lang C."/>
            <person name="Lin S."/>
            <person name="Macmil S.L."/>
            <person name="Magdelenat G."/>
            <person name="Matthews L."/>
            <person name="McCorrison J."/>
            <person name="Monaghan E.L."/>
            <person name="Mun J.H."/>
            <person name="Najar F.Z."/>
            <person name="Nicholson C."/>
            <person name="Noirot C."/>
            <person name="O'Bleness M."/>
            <person name="Paule C.R."/>
            <person name="Poulain J."/>
            <person name="Prion F."/>
            <person name="Qin B."/>
            <person name="Qu C."/>
            <person name="Retzel E.F."/>
            <person name="Riddle C."/>
            <person name="Sallet E."/>
            <person name="Samain S."/>
            <person name="Samson N."/>
            <person name="Sanders I."/>
            <person name="Saurat O."/>
            <person name="Scarpelli C."/>
            <person name="Schiex T."/>
            <person name="Segurens B."/>
            <person name="Severin A.J."/>
            <person name="Sherrier D.J."/>
            <person name="Shi R."/>
            <person name="Sims S."/>
            <person name="Singer S.R."/>
            <person name="Sinharoy S."/>
            <person name="Sterck L."/>
            <person name="Viollet A."/>
            <person name="Wang B.B."/>
            <person name="Wang K."/>
            <person name="Wang M."/>
            <person name="Wang X."/>
            <person name="Warfsmann J."/>
            <person name="Weissenbach J."/>
            <person name="White D.D."/>
            <person name="White J.D."/>
            <person name="Wiley G.B."/>
            <person name="Wincker P."/>
            <person name="Xing Y."/>
            <person name="Yang L."/>
            <person name="Yao Z."/>
            <person name="Ying F."/>
            <person name="Zhai J."/>
            <person name="Zhou L."/>
            <person name="Zuber A."/>
            <person name="Denarie J."/>
            <person name="Dixon R.A."/>
            <person name="May G.D."/>
            <person name="Schwartz D.C."/>
            <person name="Rogers J."/>
            <person name="Quetier F."/>
            <person name="Town C.D."/>
            <person name="Roe B.A."/>
        </authorList>
    </citation>
    <scope>NUCLEOTIDE SEQUENCE [LARGE SCALE GENOMIC DNA]</scope>
    <source>
        <strain evidence="2">A17</strain>
        <strain evidence="3 4">cv. Jemalong A17</strain>
    </source>
</reference>
<protein>
    <submittedName>
        <fullName evidence="2">Transmembrane protein, putative</fullName>
    </submittedName>
</protein>
<dbReference type="Proteomes" id="UP000002051">
    <property type="component" value="Unassembled WGS sequence"/>
</dbReference>
<dbReference type="AlphaFoldDB" id="G7L6I9"/>
<proteinExistence type="predicted"/>
<name>G7L6I9_MEDTR</name>
<keyword evidence="2" id="KW-0812">Transmembrane</keyword>
<organism evidence="2 4">
    <name type="scientific">Medicago truncatula</name>
    <name type="common">Barrel medic</name>
    <name type="synonym">Medicago tribuloides</name>
    <dbReference type="NCBI Taxonomy" id="3880"/>
    <lineage>
        <taxon>Eukaryota</taxon>
        <taxon>Viridiplantae</taxon>
        <taxon>Streptophyta</taxon>
        <taxon>Embryophyta</taxon>
        <taxon>Tracheophyta</taxon>
        <taxon>Spermatophyta</taxon>
        <taxon>Magnoliopsida</taxon>
        <taxon>eudicotyledons</taxon>
        <taxon>Gunneridae</taxon>
        <taxon>Pentapetalae</taxon>
        <taxon>rosids</taxon>
        <taxon>fabids</taxon>
        <taxon>Fabales</taxon>
        <taxon>Fabaceae</taxon>
        <taxon>Papilionoideae</taxon>
        <taxon>50 kb inversion clade</taxon>
        <taxon>NPAAA clade</taxon>
        <taxon>Hologalegina</taxon>
        <taxon>IRL clade</taxon>
        <taxon>Trifolieae</taxon>
        <taxon>Medicago</taxon>
    </lineage>
</organism>
<dbReference type="EnsemblPlants" id="AES79433">
    <property type="protein sequence ID" value="AES79433"/>
    <property type="gene ID" value="MTR_7g065780"/>
</dbReference>
<dbReference type="PaxDb" id="3880-AES79433"/>
<keyword evidence="2" id="KW-0472">Membrane</keyword>
<feature type="chain" id="PRO_5014574050" evidence="1">
    <location>
        <begin position="20"/>
        <end position="114"/>
    </location>
</feature>
<keyword evidence="1" id="KW-0732">Signal</keyword>
<evidence type="ECO:0000313" key="3">
    <source>
        <dbReference type="EnsemblPlants" id="AES79433"/>
    </source>
</evidence>
<sequence>MTRQIVILLPFLLLSKSTGLCPITTRLSVTLIGHLEDHRKSLSCSGIFRDHLDTFLGVFSTNIGVTTSLYAETFVVIYVFEFAHARGWTNLWLEFDPLLMILGFSNVNLVPLKF</sequence>
<reference evidence="3" key="3">
    <citation type="submission" date="2015-04" db="UniProtKB">
        <authorList>
            <consortium name="EnsemblPlants"/>
        </authorList>
    </citation>
    <scope>IDENTIFICATION</scope>
    <source>
        <strain evidence="3">cv. Jemalong A17</strain>
    </source>
</reference>
<accession>G7L6I9</accession>
<evidence type="ECO:0000313" key="4">
    <source>
        <dbReference type="Proteomes" id="UP000002051"/>
    </source>
</evidence>
<evidence type="ECO:0000256" key="1">
    <source>
        <dbReference type="SAM" id="SignalP"/>
    </source>
</evidence>
<dbReference type="EMBL" id="CM001223">
    <property type="protein sequence ID" value="AES79433.1"/>
    <property type="molecule type" value="Genomic_DNA"/>
</dbReference>
<reference evidence="2 4" key="2">
    <citation type="journal article" date="2014" name="BMC Genomics">
        <title>An improved genome release (version Mt4.0) for the model legume Medicago truncatula.</title>
        <authorList>
            <person name="Tang H."/>
            <person name="Krishnakumar V."/>
            <person name="Bidwell S."/>
            <person name="Rosen B."/>
            <person name="Chan A."/>
            <person name="Zhou S."/>
            <person name="Gentzbittel L."/>
            <person name="Childs K.L."/>
            <person name="Yandell M."/>
            <person name="Gundlach H."/>
            <person name="Mayer K.F."/>
            <person name="Schwartz D.C."/>
            <person name="Town C.D."/>
        </authorList>
    </citation>
    <scope>GENOME REANNOTATION</scope>
    <source>
        <strain evidence="3 4">cv. Jemalong A17</strain>
    </source>
</reference>